<dbReference type="EMBL" id="BGPR01000406">
    <property type="protein sequence ID" value="GBM18550.1"/>
    <property type="molecule type" value="Genomic_DNA"/>
</dbReference>
<keyword evidence="2" id="KW-1185">Reference proteome</keyword>
<dbReference type="Proteomes" id="UP000499080">
    <property type="component" value="Unassembled WGS sequence"/>
</dbReference>
<gene>
    <name evidence="1" type="ORF">AVEN_47942_1</name>
</gene>
<name>A0A4Y2DP36_ARAVE</name>
<organism evidence="1 2">
    <name type="scientific">Araneus ventricosus</name>
    <name type="common">Orbweaver spider</name>
    <name type="synonym">Epeira ventricosa</name>
    <dbReference type="NCBI Taxonomy" id="182803"/>
    <lineage>
        <taxon>Eukaryota</taxon>
        <taxon>Metazoa</taxon>
        <taxon>Ecdysozoa</taxon>
        <taxon>Arthropoda</taxon>
        <taxon>Chelicerata</taxon>
        <taxon>Arachnida</taxon>
        <taxon>Araneae</taxon>
        <taxon>Araneomorphae</taxon>
        <taxon>Entelegynae</taxon>
        <taxon>Araneoidea</taxon>
        <taxon>Araneidae</taxon>
        <taxon>Araneus</taxon>
    </lineage>
</organism>
<evidence type="ECO:0000313" key="1">
    <source>
        <dbReference type="EMBL" id="GBM18550.1"/>
    </source>
</evidence>
<comment type="caution">
    <text evidence="1">The sequence shown here is derived from an EMBL/GenBank/DDBJ whole genome shotgun (WGS) entry which is preliminary data.</text>
</comment>
<protein>
    <submittedName>
        <fullName evidence="1">Uncharacterized protein</fullName>
    </submittedName>
</protein>
<accession>A0A4Y2DP36</accession>
<dbReference type="AlphaFoldDB" id="A0A4Y2DP36"/>
<evidence type="ECO:0000313" key="2">
    <source>
        <dbReference type="Proteomes" id="UP000499080"/>
    </source>
</evidence>
<proteinExistence type="predicted"/>
<dbReference type="OrthoDB" id="6434828at2759"/>
<sequence length="124" mass="13726">MRSLDHVQNGLVAVEPYVVVGNGHLLEGDSLGVLEEGVGSPHLLQPAEREKAVLRRHVLRQLQSVVLPALRHENVGHVRLEKIIRFHNCSRNGNTVEPRVSELGLTSVRIPGNADYPENSVKYS</sequence>
<reference evidence="1 2" key="1">
    <citation type="journal article" date="2019" name="Sci. Rep.">
        <title>Orb-weaving spider Araneus ventricosus genome elucidates the spidroin gene catalogue.</title>
        <authorList>
            <person name="Kono N."/>
            <person name="Nakamura H."/>
            <person name="Ohtoshi R."/>
            <person name="Moran D.A.P."/>
            <person name="Shinohara A."/>
            <person name="Yoshida Y."/>
            <person name="Fujiwara M."/>
            <person name="Mori M."/>
            <person name="Tomita M."/>
            <person name="Arakawa K."/>
        </authorList>
    </citation>
    <scope>NUCLEOTIDE SEQUENCE [LARGE SCALE GENOMIC DNA]</scope>
</reference>